<dbReference type="RefSeq" id="WP_000698744.1">
    <property type="nucleotide sequence ID" value="NZ_CP032365.1"/>
</dbReference>
<dbReference type="Proteomes" id="UP000225062">
    <property type="component" value="Unassembled WGS sequence"/>
</dbReference>
<keyword evidence="1" id="KW-0472">Membrane</keyword>
<reference evidence="4" key="1">
    <citation type="submission" date="2016-10" db="EMBL/GenBank/DDBJ databases">
        <authorList>
            <person name="Varghese N."/>
        </authorList>
    </citation>
    <scope>NUCLEOTIDE SEQUENCE [LARGE SCALE GENOMIC DNA]</scope>
    <source>
        <strain evidence="4">KPR-7A</strain>
    </source>
</reference>
<organism evidence="3 4">
    <name type="scientific">Bacillus wiedmannii</name>
    <dbReference type="NCBI Taxonomy" id="1890302"/>
    <lineage>
        <taxon>Bacteria</taxon>
        <taxon>Bacillati</taxon>
        <taxon>Bacillota</taxon>
        <taxon>Bacilli</taxon>
        <taxon>Bacillales</taxon>
        <taxon>Bacillaceae</taxon>
        <taxon>Bacillus</taxon>
        <taxon>Bacillus cereus group</taxon>
    </lineage>
</organism>
<keyword evidence="1" id="KW-0812">Transmembrane</keyword>
<feature type="transmembrane region" description="Helical" evidence="1">
    <location>
        <begin position="81"/>
        <end position="105"/>
    </location>
</feature>
<accession>A0A1G7DB44</accession>
<evidence type="ECO:0000313" key="5">
    <source>
        <dbReference type="Proteomes" id="UP000225062"/>
    </source>
</evidence>
<name>A0A2C5NAR6_9BACI</name>
<reference evidence="3" key="2">
    <citation type="submission" date="2016-10" db="EMBL/GenBank/DDBJ databases">
        <authorList>
            <person name="de Groot N.N."/>
        </authorList>
    </citation>
    <scope>NUCLEOTIDE SEQUENCE [LARGE SCALE GENOMIC DNA]</scope>
    <source>
        <strain evidence="3">KPR-7A</strain>
    </source>
</reference>
<keyword evidence="1" id="KW-1133">Transmembrane helix</keyword>
<feature type="transmembrane region" description="Helical" evidence="1">
    <location>
        <begin position="9"/>
        <end position="29"/>
    </location>
</feature>
<evidence type="ECO:0000313" key="2">
    <source>
        <dbReference type="EMBL" id="PHG13316.1"/>
    </source>
</evidence>
<dbReference type="GeneID" id="51132535"/>
<gene>
    <name evidence="2" type="ORF">COI74_29275</name>
    <name evidence="3" type="ORF">SAMN04487767_12356</name>
</gene>
<dbReference type="EMBL" id="FMZR01000023">
    <property type="protein sequence ID" value="SDE48824.1"/>
    <property type="molecule type" value="Genomic_DNA"/>
</dbReference>
<evidence type="ECO:0000313" key="4">
    <source>
        <dbReference type="Proteomes" id="UP000183507"/>
    </source>
</evidence>
<dbReference type="AlphaFoldDB" id="A0A2C5NAR6"/>
<dbReference type="Proteomes" id="UP000183507">
    <property type="component" value="Unassembled WGS sequence"/>
</dbReference>
<feature type="transmembrane region" description="Helical" evidence="1">
    <location>
        <begin position="49"/>
        <end position="69"/>
    </location>
</feature>
<reference evidence="2 5" key="3">
    <citation type="submission" date="2017-09" db="EMBL/GenBank/DDBJ databases">
        <title>Large-scale bioinformatics analysis of Bacillus genomes uncovers conserved roles of natural products in bacterial physiology.</title>
        <authorList>
            <consortium name="Agbiome Team Llc"/>
            <person name="Bleich R.M."/>
            <person name="Grubbs K.J."/>
            <person name="Santa Maria K.C."/>
            <person name="Allen S.E."/>
            <person name="Farag S."/>
            <person name="Shank E.A."/>
            <person name="Bowers A."/>
        </authorList>
    </citation>
    <scope>NUCLEOTIDE SEQUENCE [LARGE SCALE GENOMIC DNA]</scope>
    <source>
        <strain evidence="2 5">AFS032503</strain>
    </source>
</reference>
<sequence>MKILRSKTTCFGIGMNIIFCIAIYIYIAYYNDFIYLDSGNLHRSLGDDITYILYALLVPLGGSIIFSYIALGKKEYSKGVLIFNLCFSIFFIIFIGIWFVCLLISF</sequence>
<protein>
    <submittedName>
        <fullName evidence="3">Uncharacterized protein</fullName>
    </submittedName>
</protein>
<dbReference type="EMBL" id="NUUI01000143">
    <property type="protein sequence ID" value="PHG13316.1"/>
    <property type="molecule type" value="Genomic_DNA"/>
</dbReference>
<evidence type="ECO:0000256" key="1">
    <source>
        <dbReference type="SAM" id="Phobius"/>
    </source>
</evidence>
<proteinExistence type="predicted"/>
<evidence type="ECO:0000313" key="3">
    <source>
        <dbReference type="EMBL" id="SDE48824.1"/>
    </source>
</evidence>
<accession>A0A2C5NAR6</accession>